<dbReference type="PANTHER" id="PTHR40446:SF2">
    <property type="entry name" value="N-ACETYLGLUCOSAMINE-1-PHOSPHODIESTER ALPHA-N-ACETYLGLUCOSAMINIDASE"/>
    <property type="match status" value="1"/>
</dbReference>
<dbReference type="Proteomes" id="UP000572680">
    <property type="component" value="Unassembled WGS sequence"/>
</dbReference>
<evidence type="ECO:0000259" key="2">
    <source>
        <dbReference type="Pfam" id="PF09992"/>
    </source>
</evidence>
<dbReference type="EMBL" id="JACJIA010000003">
    <property type="protein sequence ID" value="MBA8951267.1"/>
    <property type="molecule type" value="Genomic_DNA"/>
</dbReference>
<reference evidence="3 4" key="1">
    <citation type="submission" date="2020-08" db="EMBL/GenBank/DDBJ databases">
        <title>Genomic Encyclopedia of Type Strains, Phase IV (KMG-IV): sequencing the most valuable type-strain genomes for metagenomic binning, comparative biology and taxonomic classification.</title>
        <authorList>
            <person name="Goeker M."/>
        </authorList>
    </citation>
    <scope>NUCLEOTIDE SEQUENCE [LARGE SCALE GENOMIC DNA]</scope>
    <source>
        <strain evidence="3 4">DSM 44197</strain>
    </source>
</reference>
<feature type="region of interest" description="Disordered" evidence="1">
    <location>
        <begin position="89"/>
        <end position="109"/>
    </location>
</feature>
<dbReference type="PANTHER" id="PTHR40446">
    <property type="entry name" value="N-ACETYLGLUCOSAMINE-1-PHOSPHODIESTER ALPHA-N-ACETYLGLUCOSAMINIDASE"/>
    <property type="match status" value="1"/>
</dbReference>
<evidence type="ECO:0000256" key="1">
    <source>
        <dbReference type="SAM" id="MobiDB-lite"/>
    </source>
</evidence>
<comment type="caution">
    <text evidence="3">The sequence shown here is derived from an EMBL/GenBank/DDBJ whole genome shotgun (WGS) entry which is preliminary data.</text>
</comment>
<name>A0A7W3QLA7_ACTNM</name>
<protein>
    <recommendedName>
        <fullName evidence="2">Phosphodiester glycosidase domain-containing protein</fullName>
    </recommendedName>
</protein>
<sequence>MLVRTLLSLLLTTPTAPVPLVRTPVPGVTFRTFTIATPRGPASGAMLEVAAARVGPLRPAAVAERRTVSAMVTATGALAGVNGDFFDTGAGRREPPPTGSAVGPEIDAGRPRKAAVPVGQRFGPPLPHGGDGTTAIGVDTRGRGRVAPVRLAGAVTAGRRRIPVVGLNQYALPVGGVGVYTPAWGTASRARAVCGTDVRRDAPCSRDVAEVSVRGGVVAGRGGSGGVPRDGVVLVGRERGAAALRGLRPGRRVSVRYRAAGPVRFRFAVGGLPILRAGGPVPGLGRKAHHPRTAAGVSRNGRRMFLVVVNGRSRHDAGLSLAGLAALLRYFGAADAVSLDGGGSSVLVTRFPDEAGATVRTVPSDGRERAVANGLGVF</sequence>
<proteinExistence type="predicted"/>
<organism evidence="3 4">
    <name type="scientific">Actinomadura namibiensis</name>
    <dbReference type="NCBI Taxonomy" id="182080"/>
    <lineage>
        <taxon>Bacteria</taxon>
        <taxon>Bacillati</taxon>
        <taxon>Actinomycetota</taxon>
        <taxon>Actinomycetes</taxon>
        <taxon>Streptosporangiales</taxon>
        <taxon>Thermomonosporaceae</taxon>
        <taxon>Actinomadura</taxon>
    </lineage>
</organism>
<evidence type="ECO:0000313" key="3">
    <source>
        <dbReference type="EMBL" id="MBA8951267.1"/>
    </source>
</evidence>
<gene>
    <name evidence="3" type="ORF">HNR61_002898</name>
</gene>
<feature type="domain" description="Phosphodiester glycosidase" evidence="2">
    <location>
        <begin position="209"/>
        <end position="378"/>
    </location>
</feature>
<dbReference type="Pfam" id="PF09992">
    <property type="entry name" value="NAGPA"/>
    <property type="match status" value="1"/>
</dbReference>
<dbReference type="AlphaFoldDB" id="A0A7W3QLA7"/>
<evidence type="ECO:0000313" key="4">
    <source>
        <dbReference type="Proteomes" id="UP000572680"/>
    </source>
</evidence>
<keyword evidence="4" id="KW-1185">Reference proteome</keyword>
<dbReference type="RefSeq" id="WP_220509316.1">
    <property type="nucleotide sequence ID" value="NZ_JACJIA010000003.1"/>
</dbReference>
<accession>A0A7W3QLA7</accession>
<dbReference type="InterPro" id="IPR018711">
    <property type="entry name" value="NAGPA"/>
</dbReference>